<comment type="function">
    <text evidence="1">Involved in peptidolytic degradation of cyclic heptapeptide hepatotoxin microcystin (MC).</text>
</comment>
<gene>
    <name evidence="4" type="ORF">BWR60_15700</name>
</gene>
<dbReference type="STRING" id="1122125.GCA_000423185_04538"/>
<protein>
    <recommendedName>
        <fullName evidence="1">Microcystinase C</fullName>
        <shortName evidence="1">MlrC</shortName>
    </recommendedName>
</protein>
<evidence type="ECO:0000256" key="1">
    <source>
        <dbReference type="PIRNR" id="PIRNR012702"/>
    </source>
</evidence>
<keyword evidence="5" id="KW-1185">Reference proteome</keyword>
<dbReference type="InterPro" id="IPR010799">
    <property type="entry name" value="MlrC_C"/>
</dbReference>
<accession>A0A211ZLN4</accession>
<comment type="caution">
    <text evidence="4">The sequence shown here is derived from an EMBL/GenBank/DDBJ whole genome shotgun (WGS) entry which is preliminary data.</text>
</comment>
<dbReference type="Pfam" id="PF07171">
    <property type="entry name" value="MlrC_C"/>
    <property type="match status" value="1"/>
</dbReference>
<dbReference type="RefSeq" id="WP_088151965.1">
    <property type="nucleotide sequence ID" value="NZ_NHON01000027.1"/>
</dbReference>
<dbReference type="GO" id="GO:0006508">
    <property type="term" value="P:proteolysis"/>
    <property type="evidence" value="ECO:0007669"/>
    <property type="project" value="UniProtKB-KW"/>
</dbReference>
<dbReference type="EMBL" id="NHON01000027">
    <property type="protein sequence ID" value="OWJ66195.1"/>
    <property type="molecule type" value="Genomic_DNA"/>
</dbReference>
<evidence type="ECO:0000313" key="5">
    <source>
        <dbReference type="Proteomes" id="UP000196655"/>
    </source>
</evidence>
<dbReference type="OrthoDB" id="9782658at2"/>
<comment type="similarity">
    <text evidence="1">Belongs to the peptidase M81 family.</text>
</comment>
<evidence type="ECO:0000313" key="4">
    <source>
        <dbReference type="EMBL" id="OWJ66195.1"/>
    </source>
</evidence>
<dbReference type="PIRSF" id="PIRSF012702">
    <property type="entry name" value="UCP012702"/>
    <property type="match status" value="1"/>
</dbReference>
<keyword evidence="1" id="KW-0479">Metal-binding</keyword>
<feature type="domain" description="Microcystin LR degradation protein MlrC C-terminal" evidence="2">
    <location>
        <begin position="304"/>
        <end position="482"/>
    </location>
</feature>
<dbReference type="GO" id="GO:0046872">
    <property type="term" value="F:metal ion binding"/>
    <property type="evidence" value="ECO:0007669"/>
    <property type="project" value="UniProtKB-KW"/>
</dbReference>
<dbReference type="GO" id="GO:0008237">
    <property type="term" value="F:metallopeptidase activity"/>
    <property type="evidence" value="ECO:0007669"/>
    <property type="project" value="UniProtKB-KW"/>
</dbReference>
<dbReference type="AlphaFoldDB" id="A0A211ZLN4"/>
<keyword evidence="1" id="KW-0378">Hydrolase</keyword>
<dbReference type="InterPro" id="IPR015995">
    <property type="entry name" value="MlrC_N"/>
</dbReference>
<feature type="domain" description="Microcystin LR degradation protein MlrC N-terminal" evidence="3">
    <location>
        <begin position="2"/>
        <end position="291"/>
    </location>
</feature>
<organism evidence="4 5">
    <name type="scientific">Inquilinus limosus</name>
    <dbReference type="NCBI Taxonomy" id="171674"/>
    <lineage>
        <taxon>Bacteria</taxon>
        <taxon>Pseudomonadati</taxon>
        <taxon>Pseudomonadota</taxon>
        <taxon>Alphaproteobacteria</taxon>
        <taxon>Rhodospirillales</taxon>
        <taxon>Rhodospirillaceae</taxon>
        <taxon>Inquilinus</taxon>
    </lineage>
</organism>
<sequence>MRIAVGGFQHETNSFASVKAGFAQFETADGWPGLSRGAALAPALAGINLPAAGFLEAATAAGHEIAPLLWCSASPSAPVTDDAFERITAMLAEDLRAAGPVDAVYLDLHGAMVTESVPDGEGEILARIRAVAGPDIPVVASLDLHANVTPRMADLSDLLVPYRTYPHVDMAETGARAAALLDRMLAGWRPGKAFRQAEFLVSLVAQCTLADPARRLYALLAELERRHGVSLGLSMGFPAADFADCGPSLVGYGADPAALAAAVDEMMAAIAAAEPDFVPVLLQPDAAVAEARRRAAGAARPVVLADTQDNPGGGAESDGVVLLEALIRGGAEGAVLGLLADAATAEAAHAAGVGAVLDRGIGAGTAYRGQEPLRAEWTVEALGDGRFIGTGPFYGGNRMQLGPMALLRHPGGVRVAVSSRKQQAADQAMFRHLGVEPAAQKILALKSSVHFRADFEPIAEAVLVVEAPGPNLADPAAQPFTRLRDGVRLRPLGPKFFRRP</sequence>
<evidence type="ECO:0000259" key="3">
    <source>
        <dbReference type="Pfam" id="PF07364"/>
    </source>
</evidence>
<keyword evidence="1" id="KW-0482">Metalloprotease</keyword>
<dbReference type="Pfam" id="PF07364">
    <property type="entry name" value="DUF1485"/>
    <property type="match status" value="1"/>
</dbReference>
<comment type="cofactor">
    <cofactor evidence="1">
        <name>Zn(2+)</name>
        <dbReference type="ChEBI" id="CHEBI:29105"/>
    </cofactor>
    <text evidence="1">Binds 1 zinc ion per subunit.</text>
</comment>
<dbReference type="Proteomes" id="UP000196655">
    <property type="component" value="Unassembled WGS sequence"/>
</dbReference>
<dbReference type="InterPro" id="IPR009197">
    <property type="entry name" value="MlrC"/>
</dbReference>
<proteinExistence type="inferred from homology"/>
<name>A0A211ZLN4_9PROT</name>
<evidence type="ECO:0000259" key="2">
    <source>
        <dbReference type="Pfam" id="PF07171"/>
    </source>
</evidence>
<keyword evidence="1" id="KW-0645">Protease</keyword>
<reference evidence="5" key="1">
    <citation type="submission" date="2017-05" db="EMBL/GenBank/DDBJ databases">
        <authorList>
            <person name="Macchi M."/>
            <person name="Festa S."/>
            <person name="Coppotelli B.M."/>
            <person name="Morelli I.S."/>
        </authorList>
    </citation>
    <scope>NUCLEOTIDE SEQUENCE [LARGE SCALE GENOMIC DNA]</scope>
    <source>
        <strain evidence="5">I</strain>
    </source>
</reference>